<dbReference type="GO" id="GO:0003968">
    <property type="term" value="F:RNA-directed RNA polymerase activity"/>
    <property type="evidence" value="ECO:0007669"/>
    <property type="project" value="UniProtKB-KW"/>
</dbReference>
<keyword evidence="3" id="KW-0548">Nucleotidyltransferase</keyword>
<keyword evidence="4" id="KW-0547">Nucleotide-binding</keyword>
<dbReference type="EMBL" id="MF443258">
    <property type="protein sequence ID" value="ATJ00052.1"/>
    <property type="molecule type" value="Genomic_RNA"/>
</dbReference>
<reference evidence="10" key="3">
    <citation type="journal article" date="2021" name="Arch. Virol.">
        <title>RNA-seq reveals plant virus composition and diversity in alfalfa, thrips, and aphids in Beijing, China.</title>
        <authorList>
            <person name="Li J."/>
            <person name="Gu H."/>
            <person name="Liu Y."/>
            <person name="Wei S."/>
            <person name="Hu G."/>
            <person name="Wang X."/>
            <person name="McNeill M.R."/>
            <person name="Ban L."/>
        </authorList>
    </citation>
    <scope>NUCLEOTIDE SEQUENCE</scope>
    <source>
        <strain evidence="10">MSDPV1/BJMs2</strain>
        <strain evidence="11">MSDPV1/BJMs3</strain>
    </source>
</reference>
<dbReference type="InterPro" id="IPR043128">
    <property type="entry name" value="Rev_trsase/Diguanyl_cyclase"/>
</dbReference>
<dbReference type="Pfam" id="PF00680">
    <property type="entry name" value="RdRP_1"/>
    <property type="match status" value="1"/>
</dbReference>
<evidence type="ECO:0000313" key="11">
    <source>
        <dbReference type="EMBL" id="UEE94750.1"/>
    </source>
</evidence>
<evidence type="ECO:0000256" key="1">
    <source>
        <dbReference type="ARBA" id="ARBA00022484"/>
    </source>
</evidence>
<evidence type="ECO:0000256" key="2">
    <source>
        <dbReference type="ARBA" id="ARBA00022679"/>
    </source>
</evidence>
<organism evidence="7">
    <name type="scientific">Medicago sativa deltapartitivirus 1</name>
    <dbReference type="NCBI Taxonomy" id="2043551"/>
    <lineage>
        <taxon>Viruses</taxon>
        <taxon>Riboviria</taxon>
        <taxon>Orthornavirae</taxon>
        <taxon>Pisuviricota</taxon>
        <taxon>Duplopiviricetes</taxon>
        <taxon>Durnavirales</taxon>
        <taxon>Partitiviridae</taxon>
        <taxon>Deltapartitivirus</taxon>
    </lineage>
</organism>
<dbReference type="InterPro" id="IPR043502">
    <property type="entry name" value="DNA/RNA_pol_sf"/>
</dbReference>
<evidence type="ECO:0000256" key="3">
    <source>
        <dbReference type="ARBA" id="ARBA00022695"/>
    </source>
</evidence>
<dbReference type="GO" id="GO:0006351">
    <property type="term" value="P:DNA-templated transcription"/>
    <property type="evidence" value="ECO:0007669"/>
    <property type="project" value="InterPro"/>
</dbReference>
<dbReference type="InterPro" id="IPR001205">
    <property type="entry name" value="RNA-dir_pol_C"/>
</dbReference>
<dbReference type="EMBL" id="MT675008">
    <property type="protein sequence ID" value="UEE94748.1"/>
    <property type="molecule type" value="Genomic_RNA"/>
</dbReference>
<accession>A0A291NL74</accession>
<evidence type="ECO:0000256" key="4">
    <source>
        <dbReference type="ARBA" id="ARBA00022741"/>
    </source>
</evidence>
<evidence type="ECO:0000256" key="5">
    <source>
        <dbReference type="ARBA" id="ARBA00022953"/>
    </source>
</evidence>
<dbReference type="GO" id="GO:0003723">
    <property type="term" value="F:RNA binding"/>
    <property type="evidence" value="ECO:0007669"/>
    <property type="project" value="InterPro"/>
</dbReference>
<keyword evidence="2" id="KW-0808">Transferase</keyword>
<dbReference type="SUPFAM" id="SSF56672">
    <property type="entry name" value="DNA/RNA polymerases"/>
    <property type="match status" value="1"/>
</dbReference>
<evidence type="ECO:0000259" key="6">
    <source>
        <dbReference type="PROSITE" id="PS50507"/>
    </source>
</evidence>
<reference evidence="7" key="1">
    <citation type="journal article" date="2018" name="Gene">
        <title>Identification of novel RNA viruses in alfalfa (Medicago sativa): an Alphapartitivirus, a Deltapartitivirus, and a Marafivirus.</title>
        <authorList>
            <person name="Kim H."/>
            <person name="Park D."/>
            <person name="Hahn Y."/>
        </authorList>
    </citation>
    <scope>NUCLEOTIDE SEQUENCE</scope>
</reference>
<keyword evidence="5" id="KW-0693">Viral RNA replication</keyword>
<proteinExistence type="predicted"/>
<feature type="domain" description="RdRp catalytic" evidence="6">
    <location>
        <begin position="249"/>
        <end position="369"/>
    </location>
</feature>
<evidence type="ECO:0000313" key="9">
    <source>
        <dbReference type="EMBL" id="QWX94211.1"/>
    </source>
</evidence>
<dbReference type="InterPro" id="IPR007094">
    <property type="entry name" value="RNA-dir_pol_PSvirus"/>
</dbReference>
<dbReference type="PROSITE" id="PS50507">
    <property type="entry name" value="RDRP_SSRNA_POS"/>
    <property type="match status" value="1"/>
</dbReference>
<dbReference type="GO" id="GO:0039694">
    <property type="term" value="P:viral RNA genome replication"/>
    <property type="evidence" value="ECO:0007669"/>
    <property type="project" value="InterPro"/>
</dbReference>
<reference evidence="8" key="2">
    <citation type="submission" date="2019-12" db="EMBL/GenBank/DDBJ databases">
        <authorList>
            <person name="Li J."/>
            <person name="Ban L.P."/>
        </authorList>
    </citation>
    <scope>NUCLEOTIDE SEQUENCE</scope>
    <source>
        <strain evidence="8">BJMs1</strain>
        <strain evidence="9">BJOl1</strain>
    </source>
</reference>
<protein>
    <submittedName>
        <fullName evidence="7">RNA-dependent RNA polymerase</fullName>
    </submittedName>
</protein>
<evidence type="ECO:0000313" key="10">
    <source>
        <dbReference type="EMBL" id="UEE94748.1"/>
    </source>
</evidence>
<keyword evidence="1 7" id="KW-0696">RNA-directed RNA polymerase</keyword>
<dbReference type="EMBL" id="MN872283">
    <property type="protein sequence ID" value="QWX94211.1"/>
    <property type="molecule type" value="Genomic_RNA"/>
</dbReference>
<dbReference type="EMBL" id="MN872275">
    <property type="protein sequence ID" value="QWX94207.1"/>
    <property type="molecule type" value="Genomic_RNA"/>
</dbReference>
<dbReference type="GO" id="GO:0000166">
    <property type="term" value="F:nucleotide binding"/>
    <property type="evidence" value="ECO:0007669"/>
    <property type="project" value="UniProtKB-KW"/>
</dbReference>
<evidence type="ECO:0000313" key="8">
    <source>
        <dbReference type="EMBL" id="QWX94207.1"/>
    </source>
</evidence>
<dbReference type="Gene3D" id="3.30.70.270">
    <property type="match status" value="1"/>
</dbReference>
<evidence type="ECO:0000313" key="7">
    <source>
        <dbReference type="EMBL" id="ATJ00052.1"/>
    </source>
</evidence>
<sequence length="477" mass="54307">MVLNALHDYDFLDFRSEVERTSHKHSHGVRREPYTTEVDRWAKGLLMNLHSELYKQSIEGWSRSYYDPARHLEAIYNYAAPDIPLTNIDWQLYTDCALTIRQGFYSLPRVKAYDVRTELDKVSYKASSAAGYSYQCVKGPVGGPTFKLAVRRARKVVGEVHEQGVPGMKHLIETMVPDIGHTRTQLTNLLEKTKVRNVWGRAFQYILIEGTVADPLIRMFSESKTFYHIGRDPLDSVPEVISEAAAAGKWLYAIDWKQFDATVSKYEIVTAFELIRNLIDFPNEQTQVAFEISKQLFIHKKIAAPDGWVYWVHKGIPSGSYFTSIIGSIVNRLRIEYLWRKITGHGPKVCFTQGDDSLSSDDQFIPPERFAEVAYPIGWIINPDKTEYSTVPGEVSFLGRTMIGGSNVRDTLKCIRLLMFPEYPVESPQISAYRAQSIAEDAGGRSAILNEIASKLKTDYGVAQEHEVPAHFKRYVM</sequence>
<name>A0A291NL74_9VIRU</name>
<dbReference type="EMBL" id="MT675010">
    <property type="protein sequence ID" value="UEE94750.1"/>
    <property type="molecule type" value="Genomic_RNA"/>
</dbReference>